<dbReference type="Pfam" id="PF02181">
    <property type="entry name" value="FH2"/>
    <property type="match status" value="1"/>
</dbReference>
<dbReference type="PANTHER" id="PTHR45725:SF1">
    <property type="entry name" value="DISHEVELLED ASSOCIATED ACTIVATOR OF MORPHOGENESIS, ISOFORM D"/>
    <property type="match status" value="1"/>
</dbReference>
<evidence type="ECO:0000313" key="2">
    <source>
        <dbReference type="EnsemblMetazoa" id="XP_019772255.1"/>
    </source>
</evidence>
<evidence type="ECO:0000313" key="3">
    <source>
        <dbReference type="Proteomes" id="UP000019118"/>
    </source>
</evidence>
<feature type="domain" description="FH2" evidence="1">
    <location>
        <begin position="1"/>
        <end position="214"/>
    </location>
</feature>
<organism evidence="2 3">
    <name type="scientific">Dendroctonus ponderosae</name>
    <name type="common">Mountain pine beetle</name>
    <dbReference type="NCBI Taxonomy" id="77166"/>
    <lineage>
        <taxon>Eukaryota</taxon>
        <taxon>Metazoa</taxon>
        <taxon>Ecdysozoa</taxon>
        <taxon>Arthropoda</taxon>
        <taxon>Hexapoda</taxon>
        <taxon>Insecta</taxon>
        <taxon>Pterygota</taxon>
        <taxon>Neoptera</taxon>
        <taxon>Endopterygota</taxon>
        <taxon>Coleoptera</taxon>
        <taxon>Polyphaga</taxon>
        <taxon>Cucujiformia</taxon>
        <taxon>Curculionidae</taxon>
        <taxon>Scolytinae</taxon>
        <taxon>Dendroctonus</taxon>
    </lineage>
</organism>
<dbReference type="Gene3D" id="1.20.58.2220">
    <property type="entry name" value="Formin, FH2 domain"/>
    <property type="match status" value="1"/>
</dbReference>
<dbReference type="PROSITE" id="PS51444">
    <property type="entry name" value="FH2"/>
    <property type="match status" value="1"/>
</dbReference>
<dbReference type="GO" id="GO:0030838">
    <property type="term" value="P:positive regulation of actin filament polymerization"/>
    <property type="evidence" value="ECO:0007669"/>
    <property type="project" value="TreeGrafter"/>
</dbReference>
<reference evidence="2" key="2">
    <citation type="submission" date="2024-08" db="UniProtKB">
        <authorList>
            <consortium name="EnsemblMetazoa"/>
        </authorList>
    </citation>
    <scope>IDENTIFICATION</scope>
</reference>
<dbReference type="EnsemblMetazoa" id="XM_019916696.1">
    <property type="protein sequence ID" value="XP_019772255.1"/>
    <property type="gene ID" value="LOC109545854"/>
</dbReference>
<dbReference type="Proteomes" id="UP000019118">
    <property type="component" value="Unassembled WGS sequence"/>
</dbReference>
<dbReference type="AlphaFoldDB" id="A0AAR5QGA9"/>
<dbReference type="SMART" id="SM00498">
    <property type="entry name" value="FH2"/>
    <property type="match status" value="1"/>
</dbReference>
<dbReference type="SUPFAM" id="SSF101447">
    <property type="entry name" value="Formin homology 2 domain (FH2 domain)"/>
    <property type="match status" value="1"/>
</dbReference>
<evidence type="ECO:0000259" key="1">
    <source>
        <dbReference type="PROSITE" id="PS51444"/>
    </source>
</evidence>
<protein>
    <recommendedName>
        <fullName evidence="1">FH2 domain-containing protein</fullName>
    </recommendedName>
</protein>
<dbReference type="InterPro" id="IPR042201">
    <property type="entry name" value="FH2_Formin_sf"/>
</dbReference>
<reference evidence="3" key="1">
    <citation type="journal article" date="2013" name="Genome Biol.">
        <title>Draft genome of the mountain pine beetle, Dendroctonus ponderosae Hopkins, a major forest pest.</title>
        <authorList>
            <person name="Keeling C.I."/>
            <person name="Yuen M.M."/>
            <person name="Liao N.Y."/>
            <person name="Docking T.R."/>
            <person name="Chan S.K."/>
            <person name="Taylor G.A."/>
            <person name="Palmquist D.L."/>
            <person name="Jackman S.D."/>
            <person name="Nguyen A."/>
            <person name="Li M."/>
            <person name="Henderson H."/>
            <person name="Janes J.K."/>
            <person name="Zhao Y."/>
            <person name="Pandoh P."/>
            <person name="Moore R."/>
            <person name="Sperling F.A."/>
            <person name="Huber D.P."/>
            <person name="Birol I."/>
            <person name="Jones S.J."/>
            <person name="Bohlmann J."/>
        </authorList>
    </citation>
    <scope>NUCLEOTIDE SEQUENCE</scope>
</reference>
<dbReference type="InterPro" id="IPR051425">
    <property type="entry name" value="Formin_Homology"/>
</dbReference>
<name>A0AAR5QGA9_DENPD</name>
<accession>A0AAR5QGA9</accession>
<dbReference type="InterPro" id="IPR015425">
    <property type="entry name" value="FH2_Formin"/>
</dbReference>
<proteinExistence type="predicted"/>
<dbReference type="PANTHER" id="PTHR45725">
    <property type="entry name" value="FORMIN HOMOLOGY 2 FAMILY MEMBER"/>
    <property type="match status" value="1"/>
</dbReference>
<sequence length="214" mass="24514">MSDEDIIKAILSMDSKENLPIDMVEQLLKFTPSPEECVLLDEHSDEIDSLARADRFLYEVSKVPHYEQRLRSLHYKKRFQVTLSEIQPRITSVMEASREVSRSRRLRRLLEIVLALGNYMNRGARGNASGFRLASLNRLADTKSSFAKGTTLLHYLVQILEKKFRDICRLDEDLPHVRLSAKFPLGSSAKTWLSCGQALKMWQGKSSFIEAKAL</sequence>
<keyword evidence="3" id="KW-1185">Reference proteome</keyword>